<evidence type="ECO:0000313" key="3">
    <source>
        <dbReference type="WBParaSite" id="SCUD_0001312201-mRNA-1"/>
    </source>
</evidence>
<keyword evidence="2" id="KW-1185">Reference proteome</keyword>
<proteinExistence type="predicted"/>
<dbReference type="AlphaFoldDB" id="A0A183KDM7"/>
<dbReference type="PANTHER" id="PTHR47027:SF25">
    <property type="entry name" value="REVERSE TRANSCRIPTASE DOMAIN-CONTAINING PROTEIN"/>
    <property type="match status" value="1"/>
</dbReference>
<dbReference type="Proteomes" id="UP000279833">
    <property type="component" value="Unassembled WGS sequence"/>
</dbReference>
<dbReference type="EMBL" id="UZAK01035619">
    <property type="protein sequence ID" value="VDP51353.1"/>
    <property type="molecule type" value="Genomic_DNA"/>
</dbReference>
<accession>A0A183KDM7</accession>
<reference evidence="1 2" key="2">
    <citation type="submission" date="2018-11" db="EMBL/GenBank/DDBJ databases">
        <authorList>
            <consortium name="Pathogen Informatics"/>
        </authorList>
    </citation>
    <scope>NUCLEOTIDE SEQUENCE [LARGE SCALE GENOMIC DNA]</scope>
    <source>
        <strain evidence="1">Dakar</strain>
        <strain evidence="2">Dakar, Senegal</strain>
    </source>
</reference>
<sequence>MKISTSDRKHGIQWTGWMQLDDLDFADDLALLSHTHEQMQMKTTSVAAASASVILNIHKGKAKALKYNTENTNPITLDGETLEDVKSPRIYEASLMSVDDLMQTYRRGLANQGQYSYN</sequence>
<reference evidence="3" key="1">
    <citation type="submission" date="2016-06" db="UniProtKB">
        <authorList>
            <consortium name="WormBaseParasite"/>
        </authorList>
    </citation>
    <scope>IDENTIFICATION</scope>
</reference>
<dbReference type="WBParaSite" id="SCUD_0001312201-mRNA-1">
    <property type="protein sequence ID" value="SCUD_0001312201-mRNA-1"/>
    <property type="gene ID" value="SCUD_0001312201"/>
</dbReference>
<dbReference type="PANTHER" id="PTHR47027">
    <property type="entry name" value="REVERSE TRANSCRIPTASE DOMAIN-CONTAINING PROTEIN"/>
    <property type="match status" value="1"/>
</dbReference>
<organism evidence="3">
    <name type="scientific">Schistosoma curassoni</name>
    <dbReference type="NCBI Taxonomy" id="6186"/>
    <lineage>
        <taxon>Eukaryota</taxon>
        <taxon>Metazoa</taxon>
        <taxon>Spiralia</taxon>
        <taxon>Lophotrochozoa</taxon>
        <taxon>Platyhelminthes</taxon>
        <taxon>Trematoda</taxon>
        <taxon>Digenea</taxon>
        <taxon>Strigeidida</taxon>
        <taxon>Schistosomatoidea</taxon>
        <taxon>Schistosomatidae</taxon>
        <taxon>Schistosoma</taxon>
    </lineage>
</organism>
<gene>
    <name evidence="1" type="ORF">SCUD_LOCUS13119</name>
</gene>
<evidence type="ECO:0000313" key="2">
    <source>
        <dbReference type="Proteomes" id="UP000279833"/>
    </source>
</evidence>
<name>A0A183KDM7_9TREM</name>
<evidence type="ECO:0000313" key="1">
    <source>
        <dbReference type="EMBL" id="VDP51353.1"/>
    </source>
</evidence>
<protein>
    <submittedName>
        <fullName evidence="3">Reverse transcriptase domain-containing protein</fullName>
    </submittedName>
</protein>